<evidence type="ECO:0000256" key="3">
    <source>
        <dbReference type="ARBA" id="ARBA00022679"/>
    </source>
</evidence>
<comment type="cofactor">
    <cofactor evidence="1">
        <name>Mg(2+)</name>
        <dbReference type="ChEBI" id="CHEBI:18420"/>
    </cofactor>
</comment>
<keyword evidence="4" id="KW-0479">Metal-binding</keyword>
<dbReference type="AlphaFoldDB" id="A0A1I2CWF6"/>
<dbReference type="PANTHER" id="PTHR12001">
    <property type="entry name" value="GERANYLGERANYL PYROPHOSPHATE SYNTHASE"/>
    <property type="match status" value="1"/>
</dbReference>
<dbReference type="Gene3D" id="1.10.600.10">
    <property type="entry name" value="Farnesyl Diphosphate Synthase"/>
    <property type="match status" value="1"/>
</dbReference>
<accession>A0A1I2CWF6</accession>
<evidence type="ECO:0000313" key="7">
    <source>
        <dbReference type="EMBL" id="SFE72552.1"/>
    </source>
</evidence>
<dbReference type="Pfam" id="PF00348">
    <property type="entry name" value="polyprenyl_synt"/>
    <property type="match status" value="1"/>
</dbReference>
<dbReference type="SFLD" id="SFLDS00005">
    <property type="entry name" value="Isoprenoid_Synthase_Type_I"/>
    <property type="match status" value="1"/>
</dbReference>
<evidence type="ECO:0000256" key="1">
    <source>
        <dbReference type="ARBA" id="ARBA00001946"/>
    </source>
</evidence>
<dbReference type="InterPro" id="IPR000092">
    <property type="entry name" value="Polyprenyl_synt"/>
</dbReference>
<dbReference type="GO" id="GO:0004659">
    <property type="term" value="F:prenyltransferase activity"/>
    <property type="evidence" value="ECO:0007669"/>
    <property type="project" value="InterPro"/>
</dbReference>
<keyword evidence="8" id="KW-1185">Reference proteome</keyword>
<organism evidence="7 8">
    <name type="scientific">Sunxiuqinia elliptica</name>
    <dbReference type="NCBI Taxonomy" id="655355"/>
    <lineage>
        <taxon>Bacteria</taxon>
        <taxon>Pseudomonadati</taxon>
        <taxon>Bacteroidota</taxon>
        <taxon>Bacteroidia</taxon>
        <taxon>Marinilabiliales</taxon>
        <taxon>Prolixibacteraceae</taxon>
        <taxon>Sunxiuqinia</taxon>
    </lineage>
</organism>
<evidence type="ECO:0000313" key="8">
    <source>
        <dbReference type="Proteomes" id="UP000198964"/>
    </source>
</evidence>
<dbReference type="EMBL" id="FONW01000001">
    <property type="protein sequence ID" value="SFE72552.1"/>
    <property type="molecule type" value="Genomic_DNA"/>
</dbReference>
<evidence type="ECO:0000256" key="6">
    <source>
        <dbReference type="RuleBase" id="RU004466"/>
    </source>
</evidence>
<dbReference type="CDD" id="cd00685">
    <property type="entry name" value="Trans_IPPS_HT"/>
    <property type="match status" value="1"/>
</dbReference>
<dbReference type="SUPFAM" id="SSF48576">
    <property type="entry name" value="Terpenoid synthases"/>
    <property type="match status" value="1"/>
</dbReference>
<reference evidence="7 8" key="1">
    <citation type="submission" date="2016-10" db="EMBL/GenBank/DDBJ databases">
        <authorList>
            <person name="de Groot N.N."/>
        </authorList>
    </citation>
    <scope>NUCLEOTIDE SEQUENCE [LARGE SCALE GENOMIC DNA]</scope>
    <source>
        <strain evidence="7 8">CGMCC 1.9156</strain>
    </source>
</reference>
<dbReference type="Proteomes" id="UP000198964">
    <property type="component" value="Unassembled WGS sequence"/>
</dbReference>
<keyword evidence="3 6" id="KW-0808">Transferase</keyword>
<dbReference type="PROSITE" id="PS00444">
    <property type="entry name" value="POLYPRENYL_SYNTHASE_2"/>
    <property type="match status" value="1"/>
</dbReference>
<evidence type="ECO:0000256" key="4">
    <source>
        <dbReference type="ARBA" id="ARBA00022723"/>
    </source>
</evidence>
<dbReference type="GO" id="GO:0008299">
    <property type="term" value="P:isoprenoid biosynthetic process"/>
    <property type="evidence" value="ECO:0007669"/>
    <property type="project" value="InterPro"/>
</dbReference>
<evidence type="ECO:0000256" key="5">
    <source>
        <dbReference type="ARBA" id="ARBA00022842"/>
    </source>
</evidence>
<dbReference type="SFLD" id="SFLDG01017">
    <property type="entry name" value="Polyprenyl_Transferase_Like"/>
    <property type="match status" value="1"/>
</dbReference>
<gene>
    <name evidence="7" type="ORF">SAMN05216283_101853</name>
</gene>
<evidence type="ECO:0000256" key="2">
    <source>
        <dbReference type="ARBA" id="ARBA00006706"/>
    </source>
</evidence>
<dbReference type="PANTHER" id="PTHR12001:SF85">
    <property type="entry name" value="SHORT CHAIN ISOPRENYL DIPHOSPHATE SYNTHASE"/>
    <property type="match status" value="1"/>
</dbReference>
<dbReference type="GO" id="GO:0046872">
    <property type="term" value="F:metal ion binding"/>
    <property type="evidence" value="ECO:0007669"/>
    <property type="project" value="UniProtKB-KW"/>
</dbReference>
<comment type="similarity">
    <text evidence="2 6">Belongs to the FPP/GGPP synthase family.</text>
</comment>
<name>A0A1I2CWF6_9BACT</name>
<protein>
    <submittedName>
        <fullName evidence="7">Geranylgeranyl diphosphate synthase, type II</fullName>
    </submittedName>
</protein>
<keyword evidence="5" id="KW-0460">Magnesium</keyword>
<proteinExistence type="inferred from homology"/>
<dbReference type="RefSeq" id="WP_212733405.1">
    <property type="nucleotide sequence ID" value="NZ_FONW01000001.1"/>
</dbReference>
<sequence length="330" mass="37483">MKPMHSIQELQQLVIDKLAEEASAIAITEPVNLYEPITYTLNMGGKRLRPAMLLMACDLFSGDIKNMLNAAVAVEVFHNFTLLHDDIMDHADIRRNQPAVHKKYNENVAILSGDAMSIMAYQYLLKINHPAIQEVTQLFSKTAMEVCEGQQYDMDFEHRQDVSIDEYLKMIRLKTAVLIAGSLKMGALLGGTDSDNADRLYRFGINMGLAFQLQDDLLDVFADQEKFGKKIGGDIVANKKTFLLLKALEIASPKQKQALQYWIEKDDFDPKEKIDAVRTIYTDLNLKEISEQLAETYYQKALNEIQAIEVASERKEPLILLAKTILKREH</sequence>
<dbReference type="InterPro" id="IPR033749">
    <property type="entry name" value="Polyprenyl_synt_CS"/>
</dbReference>
<dbReference type="STRING" id="655355.SAMN05216283_101853"/>
<dbReference type="InterPro" id="IPR008949">
    <property type="entry name" value="Isoprenoid_synthase_dom_sf"/>
</dbReference>